<evidence type="ECO:0000313" key="5">
    <source>
        <dbReference type="Proteomes" id="UP001187734"/>
    </source>
</evidence>
<evidence type="ECO:0000256" key="1">
    <source>
        <dbReference type="ARBA" id="ARBA00022448"/>
    </source>
</evidence>
<dbReference type="GO" id="GO:0016020">
    <property type="term" value="C:membrane"/>
    <property type="evidence" value="ECO:0007669"/>
    <property type="project" value="InterPro"/>
</dbReference>
<dbReference type="EMBL" id="ONZP01000372">
    <property type="protein sequence ID" value="SPJ82593.1"/>
    <property type="molecule type" value="Genomic_DNA"/>
</dbReference>
<feature type="domain" description="CDR ABC transporter" evidence="3">
    <location>
        <begin position="16"/>
        <end position="105"/>
    </location>
</feature>
<reference evidence="4" key="1">
    <citation type="submission" date="2018-03" db="EMBL/GenBank/DDBJ databases">
        <authorList>
            <person name="Guldener U."/>
        </authorList>
    </citation>
    <scope>NUCLEOTIDE SEQUENCE</scope>
</reference>
<comment type="caution">
    <text evidence="4">The sequence shown here is derived from an EMBL/GenBank/DDBJ whole genome shotgun (WGS) entry which is preliminary data.</text>
</comment>
<dbReference type="AlphaFoldDB" id="A0AAE8SLM5"/>
<gene>
    <name evidence="4" type="ORF">FTOL_09998</name>
</gene>
<organism evidence="4 5">
    <name type="scientific">Fusarium torulosum</name>
    <dbReference type="NCBI Taxonomy" id="33205"/>
    <lineage>
        <taxon>Eukaryota</taxon>
        <taxon>Fungi</taxon>
        <taxon>Dikarya</taxon>
        <taxon>Ascomycota</taxon>
        <taxon>Pezizomycotina</taxon>
        <taxon>Sordariomycetes</taxon>
        <taxon>Hypocreomycetidae</taxon>
        <taxon>Hypocreales</taxon>
        <taxon>Nectriaceae</taxon>
        <taxon>Fusarium</taxon>
    </lineage>
</organism>
<feature type="transmembrane region" description="Helical" evidence="2">
    <location>
        <begin position="62"/>
        <end position="82"/>
    </location>
</feature>
<dbReference type="Proteomes" id="UP001187734">
    <property type="component" value="Unassembled WGS sequence"/>
</dbReference>
<keyword evidence="1" id="KW-0813">Transport</keyword>
<protein>
    <recommendedName>
        <fullName evidence="3">CDR ABC transporter domain-containing protein</fullName>
    </recommendedName>
</protein>
<keyword evidence="2" id="KW-1133">Transmembrane helix</keyword>
<keyword evidence="2" id="KW-0812">Transmembrane</keyword>
<evidence type="ECO:0000259" key="3">
    <source>
        <dbReference type="Pfam" id="PF06422"/>
    </source>
</evidence>
<keyword evidence="2" id="KW-0472">Membrane</keyword>
<evidence type="ECO:0000313" key="4">
    <source>
        <dbReference type="EMBL" id="SPJ82593.1"/>
    </source>
</evidence>
<dbReference type="GO" id="GO:0042626">
    <property type="term" value="F:ATPase-coupled transmembrane transporter activity"/>
    <property type="evidence" value="ECO:0007669"/>
    <property type="project" value="InterPro"/>
</dbReference>
<accession>A0AAE8SLM5</accession>
<dbReference type="Pfam" id="PF06422">
    <property type="entry name" value="PDR_CDR"/>
    <property type="match status" value="1"/>
</dbReference>
<evidence type="ECO:0000256" key="2">
    <source>
        <dbReference type="SAM" id="Phobius"/>
    </source>
</evidence>
<keyword evidence="5" id="KW-1185">Reference proteome</keyword>
<sequence>MVNKFAGIYFPCSTFIPFGPGYKDISPSGRAYSAQGAVPGDNSVSGMAYIETAYGYDSSYRWRNFGIILMFIILYASLYLVATKYVTSKHSKGEVLVYLRKAIKSFKKSPDDVESGAVR</sequence>
<name>A0AAE8SLM5_9HYPO</name>
<dbReference type="GO" id="GO:0005524">
    <property type="term" value="F:ATP binding"/>
    <property type="evidence" value="ECO:0007669"/>
    <property type="project" value="InterPro"/>
</dbReference>
<dbReference type="InterPro" id="IPR010929">
    <property type="entry name" value="PDR_CDR_ABC"/>
</dbReference>
<proteinExistence type="predicted"/>